<evidence type="ECO:0000256" key="1">
    <source>
        <dbReference type="SAM" id="MobiDB-lite"/>
    </source>
</evidence>
<evidence type="ECO:0000313" key="2">
    <source>
        <dbReference type="EMBL" id="OON73254.1"/>
    </source>
</evidence>
<accession>A0A1V4A314</accession>
<dbReference type="AlphaFoldDB" id="A0A1V4A314"/>
<sequence length="187" mass="18900">MAGSLAFLSTGCSSSTNDTSAAPAVSAQPHSVSAGIPDTATPHSGTTASASATGLPSDVERTARSFTVAYAEHDARDGADSSYADAGARAARLASGELAGVLAQKRPGQDAAWAALRAEKARQTAKITAAVVPDGAPAVTASSALVRVSYTLTTTPKSGHPRSSSEQLALRLEHTSKGWRVTALPWA</sequence>
<dbReference type="STRING" id="83656.B1H18_27475"/>
<proteinExistence type="predicted"/>
<keyword evidence="3" id="KW-1185">Reference proteome</keyword>
<comment type="caution">
    <text evidence="2">The sequence shown here is derived from an EMBL/GenBank/DDBJ whole genome shotgun (WGS) entry which is preliminary data.</text>
</comment>
<dbReference type="OrthoDB" id="4243535at2"/>
<feature type="compositionally biased region" description="Polar residues" evidence="1">
    <location>
        <begin position="41"/>
        <end position="54"/>
    </location>
</feature>
<name>A0A1V4A314_9ACTN</name>
<organism evidence="2 3">
    <name type="scientific">Streptomyces tsukubensis</name>
    <dbReference type="NCBI Taxonomy" id="83656"/>
    <lineage>
        <taxon>Bacteria</taxon>
        <taxon>Bacillati</taxon>
        <taxon>Actinomycetota</taxon>
        <taxon>Actinomycetes</taxon>
        <taxon>Kitasatosporales</taxon>
        <taxon>Streptomycetaceae</taxon>
        <taxon>Streptomyces</taxon>
    </lineage>
</organism>
<protein>
    <submittedName>
        <fullName evidence="2">Uncharacterized protein</fullName>
    </submittedName>
</protein>
<gene>
    <name evidence="2" type="ORF">B1H18_27475</name>
</gene>
<dbReference type="RefSeq" id="WP_077972434.1">
    <property type="nucleotide sequence ID" value="NZ_CP045178.1"/>
</dbReference>
<dbReference type="Proteomes" id="UP000190539">
    <property type="component" value="Unassembled WGS sequence"/>
</dbReference>
<reference evidence="2 3" key="1">
    <citation type="submission" date="2017-02" db="EMBL/GenBank/DDBJ databases">
        <title>Draft Genome Sequence of Streptomyces tsukubaensis F601, a Producer of the immunosuppressant tacrolimus FK506.</title>
        <authorList>
            <person name="Zong G."/>
            <person name="Zhong C."/>
            <person name="Fu J."/>
            <person name="Qin R."/>
            <person name="Cao G."/>
        </authorList>
    </citation>
    <scope>NUCLEOTIDE SEQUENCE [LARGE SCALE GENOMIC DNA]</scope>
    <source>
        <strain evidence="2 3">F601</strain>
    </source>
</reference>
<feature type="region of interest" description="Disordered" evidence="1">
    <location>
        <begin position="12"/>
        <end position="57"/>
    </location>
</feature>
<evidence type="ECO:0000313" key="3">
    <source>
        <dbReference type="Proteomes" id="UP000190539"/>
    </source>
</evidence>
<dbReference type="EMBL" id="MVFC01000032">
    <property type="protein sequence ID" value="OON73254.1"/>
    <property type="molecule type" value="Genomic_DNA"/>
</dbReference>